<keyword evidence="5 6" id="KW-0472">Membrane</keyword>
<accession>A0A8J3R1C7</accession>
<dbReference type="CDD" id="cd06581">
    <property type="entry name" value="TM_PBP1_LivM_like"/>
    <property type="match status" value="1"/>
</dbReference>
<sequence>MRKSLRFLPLAAGLVVVAVLPRVLYPPVALDIVCWALFAVAVDLLLGYTGLLSFGHAAFWGTSAYTAGLVAEHTGAPFPLAVLAGAAAAAVLAVPVGYLSVRRTGIYFAMVTLAFAQLMYVVANQWRGLTGGENGLQDVPRTLFGTHPFGTDLSDPYYFYYWMLPLALLGFLAAWRIVHSPFGRVLVAIRDNPARARALGYPVHRYKLVAFVLSAALAGLAGGLFAMSHQFVTLDTLHWTTSGQAVVMVVLGGIGTLWGAPVAAAILVRLQDILSLAHFEEVGLLTGGVFVVVVLLFRRGIWGTVAALLRRWRIG</sequence>
<feature type="transmembrane region" description="Helical" evidence="6">
    <location>
        <begin position="246"/>
        <end position="270"/>
    </location>
</feature>
<dbReference type="EMBL" id="BONZ01000085">
    <property type="protein sequence ID" value="GIH19808.1"/>
    <property type="molecule type" value="Genomic_DNA"/>
</dbReference>
<dbReference type="PANTHER" id="PTHR30482:SF17">
    <property type="entry name" value="ABC TRANSPORTER ATP-BINDING PROTEIN"/>
    <property type="match status" value="1"/>
</dbReference>
<evidence type="ECO:0000313" key="7">
    <source>
        <dbReference type="EMBL" id="GIH19808.1"/>
    </source>
</evidence>
<comment type="caution">
    <text evidence="7">The sequence shown here is derived from an EMBL/GenBank/DDBJ whole genome shotgun (WGS) entry which is preliminary data.</text>
</comment>
<gene>
    <name evidence="7" type="ORF">Raf01_79800</name>
</gene>
<evidence type="ECO:0000256" key="6">
    <source>
        <dbReference type="SAM" id="Phobius"/>
    </source>
</evidence>
<evidence type="ECO:0000256" key="4">
    <source>
        <dbReference type="ARBA" id="ARBA00022989"/>
    </source>
</evidence>
<evidence type="ECO:0000256" key="1">
    <source>
        <dbReference type="ARBA" id="ARBA00004651"/>
    </source>
</evidence>
<name>A0A8J3R1C7_9ACTN</name>
<feature type="transmembrane region" description="Helical" evidence="6">
    <location>
        <begin position="32"/>
        <end position="58"/>
    </location>
</feature>
<organism evidence="7 8">
    <name type="scientific">Rugosimonospora africana</name>
    <dbReference type="NCBI Taxonomy" id="556532"/>
    <lineage>
        <taxon>Bacteria</taxon>
        <taxon>Bacillati</taxon>
        <taxon>Actinomycetota</taxon>
        <taxon>Actinomycetes</taxon>
        <taxon>Micromonosporales</taxon>
        <taxon>Micromonosporaceae</taxon>
        <taxon>Rugosimonospora</taxon>
    </lineage>
</organism>
<dbReference type="InterPro" id="IPR043428">
    <property type="entry name" value="LivM-like"/>
</dbReference>
<dbReference type="GO" id="GO:0005886">
    <property type="term" value="C:plasma membrane"/>
    <property type="evidence" value="ECO:0007669"/>
    <property type="project" value="UniProtKB-SubCell"/>
</dbReference>
<dbReference type="GO" id="GO:0015658">
    <property type="term" value="F:branched-chain amino acid transmembrane transporter activity"/>
    <property type="evidence" value="ECO:0007669"/>
    <property type="project" value="InterPro"/>
</dbReference>
<protein>
    <submittedName>
        <fullName evidence="7">Branched-chain amino acid ABC transporter permease</fullName>
    </submittedName>
</protein>
<keyword evidence="4 6" id="KW-1133">Transmembrane helix</keyword>
<comment type="subcellular location">
    <subcellularLocation>
        <location evidence="1">Cell membrane</location>
        <topology evidence="1">Multi-pass membrane protein</topology>
    </subcellularLocation>
</comment>
<feature type="transmembrane region" description="Helical" evidence="6">
    <location>
        <begin position="6"/>
        <end position="25"/>
    </location>
</feature>
<dbReference type="Pfam" id="PF02653">
    <property type="entry name" value="BPD_transp_2"/>
    <property type="match status" value="1"/>
</dbReference>
<feature type="transmembrane region" description="Helical" evidence="6">
    <location>
        <begin position="106"/>
        <end position="123"/>
    </location>
</feature>
<dbReference type="Proteomes" id="UP000642748">
    <property type="component" value="Unassembled WGS sequence"/>
</dbReference>
<dbReference type="AlphaFoldDB" id="A0A8J3R1C7"/>
<reference evidence="7" key="1">
    <citation type="submission" date="2021-01" db="EMBL/GenBank/DDBJ databases">
        <title>Whole genome shotgun sequence of Rugosimonospora africana NBRC 104875.</title>
        <authorList>
            <person name="Komaki H."/>
            <person name="Tamura T."/>
        </authorList>
    </citation>
    <scope>NUCLEOTIDE SEQUENCE</scope>
    <source>
        <strain evidence="7">NBRC 104875</strain>
    </source>
</reference>
<evidence type="ECO:0000256" key="2">
    <source>
        <dbReference type="ARBA" id="ARBA00022475"/>
    </source>
</evidence>
<evidence type="ECO:0000256" key="3">
    <source>
        <dbReference type="ARBA" id="ARBA00022692"/>
    </source>
</evidence>
<feature type="transmembrane region" description="Helical" evidence="6">
    <location>
        <begin position="208"/>
        <end position="226"/>
    </location>
</feature>
<feature type="transmembrane region" description="Helical" evidence="6">
    <location>
        <begin position="78"/>
        <end position="99"/>
    </location>
</feature>
<keyword evidence="2" id="KW-1003">Cell membrane</keyword>
<evidence type="ECO:0000256" key="5">
    <source>
        <dbReference type="ARBA" id="ARBA00023136"/>
    </source>
</evidence>
<keyword evidence="3 6" id="KW-0812">Transmembrane</keyword>
<dbReference type="InterPro" id="IPR001851">
    <property type="entry name" value="ABC_transp_permease"/>
</dbReference>
<keyword evidence="8" id="KW-1185">Reference proteome</keyword>
<proteinExistence type="predicted"/>
<evidence type="ECO:0000313" key="8">
    <source>
        <dbReference type="Proteomes" id="UP000642748"/>
    </source>
</evidence>
<feature type="transmembrane region" description="Helical" evidence="6">
    <location>
        <begin position="282"/>
        <end position="302"/>
    </location>
</feature>
<dbReference type="RefSeq" id="WP_373319724.1">
    <property type="nucleotide sequence ID" value="NZ_BONZ01000085.1"/>
</dbReference>
<dbReference type="PANTHER" id="PTHR30482">
    <property type="entry name" value="HIGH-AFFINITY BRANCHED-CHAIN AMINO ACID TRANSPORT SYSTEM PERMEASE"/>
    <property type="match status" value="1"/>
</dbReference>
<feature type="transmembrane region" description="Helical" evidence="6">
    <location>
        <begin position="159"/>
        <end position="178"/>
    </location>
</feature>